<dbReference type="InterPro" id="IPR001337">
    <property type="entry name" value="TMV-like_coat"/>
</dbReference>
<accession>A0AA96PNM8</accession>
<comment type="subcellular location">
    <subcellularLocation>
        <location evidence="1">Virion</location>
    </subcellularLocation>
</comment>
<dbReference type="SUPFAM" id="SSF47195">
    <property type="entry name" value="TMV-like viral coat proteins"/>
    <property type="match status" value="1"/>
</dbReference>
<dbReference type="GO" id="GO:0019028">
    <property type="term" value="C:viral capsid"/>
    <property type="evidence" value="ECO:0007669"/>
    <property type="project" value="UniProtKB-KW"/>
</dbReference>
<evidence type="ECO:0000256" key="3">
    <source>
        <dbReference type="ARBA" id="ARBA00022844"/>
    </source>
</evidence>
<keyword evidence="3" id="KW-0946">Virion</keyword>
<dbReference type="GO" id="GO:0005198">
    <property type="term" value="F:structural molecule activity"/>
    <property type="evidence" value="ECO:0007669"/>
    <property type="project" value="InterPro"/>
</dbReference>
<dbReference type="InterPro" id="IPR036417">
    <property type="entry name" value="TMV-like_coat_sf"/>
</dbReference>
<organism evidence="4">
    <name type="scientific">Rubber tree latent virus 2</name>
    <dbReference type="NCBI Taxonomy" id="3079710"/>
    <lineage>
        <taxon>Viruses</taxon>
        <taxon>Riboviria</taxon>
        <taxon>Orthornavirae</taxon>
        <taxon>Kitrinoviricota</taxon>
        <taxon>Alsuviricetes</taxon>
        <taxon>Martellivirales</taxon>
        <taxon>Virgaviridae</taxon>
    </lineage>
</organism>
<proteinExistence type="predicted"/>
<dbReference type="Pfam" id="PF00721">
    <property type="entry name" value="TMV_coat"/>
    <property type="match status" value="1"/>
</dbReference>
<reference evidence="4" key="1">
    <citation type="submission" date="2023-08" db="EMBL/GenBank/DDBJ databases">
        <title>Identification and Characterization of Two Closely Related Virga-like Viruses Latently Infecting Rubber Trees (Hevea brasiliensis).</title>
        <authorList>
            <person name="Zhao R."/>
            <person name="Su X."/>
            <person name="Huang X."/>
        </authorList>
    </citation>
    <scope>NUCLEOTIDE SEQUENCE</scope>
    <source>
        <strain evidence="4">HN</strain>
    </source>
</reference>
<name>A0AA96PNM8_9VIRU</name>
<sequence length="157" mass="18092">MPYTESEKLEGVIYHYFYSQKDLNELLVVLLSLSFANKSERVAVVERIRGSQVRIVSLTTRFPSSGQFVLASSEFLSSVFFLLLESLNFCDSVISSGRDDPQHYANLFTKAKERYYACVNKLALFLSLSDPSELQWYGSFNRAYFESRFKAVWKEST</sequence>
<dbReference type="EMBL" id="OR500511">
    <property type="protein sequence ID" value="WNV36300.1"/>
    <property type="molecule type" value="Genomic_RNA"/>
</dbReference>
<evidence type="ECO:0000313" key="4">
    <source>
        <dbReference type="EMBL" id="WNV36300.1"/>
    </source>
</evidence>
<evidence type="ECO:0000256" key="2">
    <source>
        <dbReference type="ARBA" id="ARBA00022561"/>
    </source>
</evidence>
<evidence type="ECO:0000256" key="1">
    <source>
        <dbReference type="ARBA" id="ARBA00004328"/>
    </source>
</evidence>
<protein>
    <submittedName>
        <fullName evidence="4">Coat protein</fullName>
    </submittedName>
</protein>
<keyword evidence="2 4" id="KW-0167">Capsid protein</keyword>
<dbReference type="Gene3D" id="1.20.120.70">
    <property type="entry name" value="Tobacco mosaic virus-like, coat protein"/>
    <property type="match status" value="1"/>
</dbReference>